<dbReference type="Proteomes" id="UP000277864">
    <property type="component" value="Unassembled WGS sequence"/>
</dbReference>
<dbReference type="GO" id="GO:0005829">
    <property type="term" value="C:cytosol"/>
    <property type="evidence" value="ECO:0007669"/>
    <property type="project" value="TreeGrafter"/>
</dbReference>
<dbReference type="PANTHER" id="PTHR10000">
    <property type="entry name" value="PHOSPHOSERINE PHOSPHATASE"/>
    <property type="match status" value="1"/>
</dbReference>
<dbReference type="InterPro" id="IPR000150">
    <property type="entry name" value="Cof"/>
</dbReference>
<reference evidence="1 2" key="1">
    <citation type="submission" date="2018-03" db="EMBL/GenBank/DDBJ databases">
        <authorList>
            <person name="Gulvik C.A."/>
        </authorList>
    </citation>
    <scope>NUCLEOTIDE SEQUENCE [LARGE SCALE GENOMIC DNA]</scope>
    <source>
        <strain evidence="1 2">JCM 31581</strain>
    </source>
</reference>
<dbReference type="InterPro" id="IPR006379">
    <property type="entry name" value="HAD-SF_hydro_IIB"/>
</dbReference>
<dbReference type="EMBL" id="PXZH01000001">
    <property type="protein sequence ID" value="RST89765.1"/>
    <property type="molecule type" value="Genomic_DNA"/>
</dbReference>
<dbReference type="RefSeq" id="WP_125942375.1">
    <property type="nucleotide sequence ID" value="NZ_PXZH01000001.1"/>
</dbReference>
<evidence type="ECO:0000313" key="2">
    <source>
        <dbReference type="Proteomes" id="UP000277864"/>
    </source>
</evidence>
<comment type="caution">
    <text evidence="1">The sequence shown here is derived from an EMBL/GenBank/DDBJ whole genome shotgun (WGS) entry which is preliminary data.</text>
</comment>
<proteinExistence type="predicted"/>
<dbReference type="InterPro" id="IPR036412">
    <property type="entry name" value="HAD-like_sf"/>
</dbReference>
<dbReference type="OrthoDB" id="9810101at2"/>
<dbReference type="InterPro" id="IPR023214">
    <property type="entry name" value="HAD_sf"/>
</dbReference>
<dbReference type="NCBIfam" id="TIGR00099">
    <property type="entry name" value="Cof-subfamily"/>
    <property type="match status" value="1"/>
</dbReference>
<dbReference type="PANTHER" id="PTHR10000:SF8">
    <property type="entry name" value="HAD SUPERFAMILY HYDROLASE-LIKE, TYPE 3"/>
    <property type="match status" value="1"/>
</dbReference>
<keyword evidence="2" id="KW-1185">Reference proteome</keyword>
<dbReference type="Gene3D" id="3.40.50.1000">
    <property type="entry name" value="HAD superfamily/HAD-like"/>
    <property type="match status" value="1"/>
</dbReference>
<sequence length="274" mass="31099">MTYKLLASDIDETLLNDAHQIPEKNLDGIKLAREEYDVRFVPASGRGILAMEDLLKQLGLYNQPNEYVVSFNGGAVVENFNNQIISFDYFSLEQAQNFLDYGRQFDICLHIHTDQLVYVFRPSQQELDILDKVGLDYEVCNQWDISFLAQRKIAKLLYQSFDMAYLQEIEKKMQEALAIPCQLSYSSGRYMEINPKGVNKGKGLLTLAEHLHLDPKEIIVVGDNYNDLDMFQVGAFGVAPSNAIPEIKALADYVATADNNQGVIAEIVEKFIKR</sequence>
<dbReference type="SFLD" id="SFLDS00003">
    <property type="entry name" value="Haloacid_Dehalogenase"/>
    <property type="match status" value="1"/>
</dbReference>
<gene>
    <name evidence="1" type="ORF">C7P63_01420</name>
</gene>
<dbReference type="NCBIfam" id="TIGR01484">
    <property type="entry name" value="HAD-SF-IIB"/>
    <property type="match status" value="1"/>
</dbReference>
<name>A0A429Z810_9ENTE</name>
<protein>
    <submittedName>
        <fullName evidence="1">Cof-type HAD-IIB family hydrolase</fullName>
    </submittedName>
</protein>
<dbReference type="Gene3D" id="3.30.1240.10">
    <property type="match status" value="1"/>
</dbReference>
<dbReference type="SFLD" id="SFLDG01140">
    <property type="entry name" value="C2.B:_Phosphomannomutase_and_P"/>
    <property type="match status" value="1"/>
</dbReference>
<organism evidence="1 2">
    <name type="scientific">Vagococcus humatus</name>
    <dbReference type="NCBI Taxonomy" id="1889241"/>
    <lineage>
        <taxon>Bacteria</taxon>
        <taxon>Bacillati</taxon>
        <taxon>Bacillota</taxon>
        <taxon>Bacilli</taxon>
        <taxon>Lactobacillales</taxon>
        <taxon>Enterococcaceae</taxon>
        <taxon>Vagococcus</taxon>
    </lineage>
</organism>
<dbReference type="GO" id="GO:0016791">
    <property type="term" value="F:phosphatase activity"/>
    <property type="evidence" value="ECO:0007669"/>
    <property type="project" value="TreeGrafter"/>
</dbReference>
<dbReference type="AlphaFoldDB" id="A0A429Z810"/>
<dbReference type="CDD" id="cd07516">
    <property type="entry name" value="HAD_Pase"/>
    <property type="match status" value="1"/>
</dbReference>
<accession>A0A429Z810</accession>
<dbReference type="Pfam" id="PF08282">
    <property type="entry name" value="Hydrolase_3"/>
    <property type="match status" value="1"/>
</dbReference>
<keyword evidence="1" id="KW-0378">Hydrolase</keyword>
<evidence type="ECO:0000313" key="1">
    <source>
        <dbReference type="EMBL" id="RST89765.1"/>
    </source>
</evidence>
<dbReference type="GO" id="GO:0000287">
    <property type="term" value="F:magnesium ion binding"/>
    <property type="evidence" value="ECO:0007669"/>
    <property type="project" value="TreeGrafter"/>
</dbReference>
<dbReference type="SUPFAM" id="SSF56784">
    <property type="entry name" value="HAD-like"/>
    <property type="match status" value="1"/>
</dbReference>